<evidence type="ECO:0000256" key="1">
    <source>
        <dbReference type="ARBA" id="ARBA00000085"/>
    </source>
</evidence>
<dbReference type="SUPFAM" id="SSF158472">
    <property type="entry name" value="HAMP domain-like"/>
    <property type="match status" value="1"/>
</dbReference>
<accession>A0A0W8G9Q8</accession>
<dbReference type="GO" id="GO:0006355">
    <property type="term" value="P:regulation of DNA-templated transcription"/>
    <property type="evidence" value="ECO:0007669"/>
    <property type="project" value="InterPro"/>
</dbReference>
<evidence type="ECO:0000259" key="10">
    <source>
        <dbReference type="PROSITE" id="PS50112"/>
    </source>
</evidence>
<keyword evidence="8" id="KW-0812">Transmembrane</keyword>
<keyword evidence="5" id="KW-0418">Kinase</keyword>
<dbReference type="Pfam" id="PF00989">
    <property type="entry name" value="PAS"/>
    <property type="match status" value="1"/>
</dbReference>
<dbReference type="EMBL" id="LNQE01000034">
    <property type="protein sequence ID" value="KUG29794.1"/>
    <property type="molecule type" value="Genomic_DNA"/>
</dbReference>
<dbReference type="InterPro" id="IPR000014">
    <property type="entry name" value="PAS"/>
</dbReference>
<evidence type="ECO:0000256" key="3">
    <source>
        <dbReference type="ARBA" id="ARBA00022553"/>
    </source>
</evidence>
<organism evidence="13">
    <name type="scientific">hydrocarbon metagenome</name>
    <dbReference type="NCBI Taxonomy" id="938273"/>
    <lineage>
        <taxon>unclassified sequences</taxon>
        <taxon>metagenomes</taxon>
        <taxon>ecological metagenomes</taxon>
    </lineage>
</organism>
<dbReference type="InterPro" id="IPR003661">
    <property type="entry name" value="HisK_dim/P_dom"/>
</dbReference>
<dbReference type="PROSITE" id="PS50113">
    <property type="entry name" value="PAC"/>
    <property type="match status" value="1"/>
</dbReference>
<keyword evidence="4" id="KW-0808">Transferase</keyword>
<dbReference type="InterPro" id="IPR005467">
    <property type="entry name" value="His_kinase_dom"/>
</dbReference>
<feature type="transmembrane region" description="Helical" evidence="8">
    <location>
        <begin position="15"/>
        <end position="35"/>
    </location>
</feature>
<keyword evidence="6" id="KW-0902">Two-component regulatory system</keyword>
<dbReference type="CDD" id="cd00082">
    <property type="entry name" value="HisKA"/>
    <property type="match status" value="1"/>
</dbReference>
<feature type="domain" description="HAMP" evidence="12">
    <location>
        <begin position="347"/>
        <end position="399"/>
    </location>
</feature>
<dbReference type="SUPFAM" id="SSF55785">
    <property type="entry name" value="PYP-like sensor domain (PAS domain)"/>
    <property type="match status" value="1"/>
</dbReference>
<dbReference type="NCBIfam" id="TIGR00229">
    <property type="entry name" value="sensory_box"/>
    <property type="match status" value="1"/>
</dbReference>
<dbReference type="SMART" id="SM00304">
    <property type="entry name" value="HAMP"/>
    <property type="match status" value="1"/>
</dbReference>
<name>A0A0W8G9Q8_9ZZZZ</name>
<dbReference type="PANTHER" id="PTHR43711">
    <property type="entry name" value="TWO-COMPONENT HISTIDINE KINASE"/>
    <property type="match status" value="1"/>
</dbReference>
<dbReference type="Pfam" id="PF02518">
    <property type="entry name" value="HATPase_c"/>
    <property type="match status" value="1"/>
</dbReference>
<dbReference type="InterPro" id="IPR003660">
    <property type="entry name" value="HAMP_dom"/>
</dbReference>
<dbReference type="InterPro" id="IPR004358">
    <property type="entry name" value="Sig_transdc_His_kin-like_C"/>
</dbReference>
<dbReference type="SMART" id="SM00387">
    <property type="entry name" value="HATPase_c"/>
    <property type="match status" value="1"/>
</dbReference>
<dbReference type="InterPro" id="IPR001610">
    <property type="entry name" value="PAC"/>
</dbReference>
<feature type="domain" description="PAS" evidence="10">
    <location>
        <begin position="404"/>
        <end position="445"/>
    </location>
</feature>
<evidence type="ECO:0000256" key="7">
    <source>
        <dbReference type="ARBA" id="ARBA00023136"/>
    </source>
</evidence>
<dbReference type="InterPro" id="IPR050736">
    <property type="entry name" value="Sensor_HK_Regulatory"/>
</dbReference>
<keyword evidence="3" id="KW-0597">Phosphoprotein</keyword>
<dbReference type="GO" id="GO:0000155">
    <property type="term" value="F:phosphorelay sensor kinase activity"/>
    <property type="evidence" value="ECO:0007669"/>
    <property type="project" value="InterPro"/>
</dbReference>
<dbReference type="Gene3D" id="6.10.340.10">
    <property type="match status" value="1"/>
</dbReference>
<dbReference type="CDD" id="cd06225">
    <property type="entry name" value="HAMP"/>
    <property type="match status" value="1"/>
</dbReference>
<dbReference type="SUPFAM" id="SSF55874">
    <property type="entry name" value="ATPase domain of HSP90 chaperone/DNA topoisomerase II/histidine kinase"/>
    <property type="match status" value="1"/>
</dbReference>
<dbReference type="InterPro" id="IPR000700">
    <property type="entry name" value="PAS-assoc_C"/>
</dbReference>
<feature type="transmembrane region" description="Helical" evidence="8">
    <location>
        <begin position="325"/>
        <end position="345"/>
    </location>
</feature>
<feature type="domain" description="PAC" evidence="11">
    <location>
        <begin position="479"/>
        <end position="531"/>
    </location>
</feature>
<evidence type="ECO:0000259" key="9">
    <source>
        <dbReference type="PROSITE" id="PS50109"/>
    </source>
</evidence>
<dbReference type="FunFam" id="3.30.565.10:FF:000006">
    <property type="entry name" value="Sensor histidine kinase WalK"/>
    <property type="match status" value="1"/>
</dbReference>
<evidence type="ECO:0000256" key="4">
    <source>
        <dbReference type="ARBA" id="ARBA00022679"/>
    </source>
</evidence>
<comment type="catalytic activity">
    <reaction evidence="1">
        <text>ATP + protein L-histidine = ADP + protein N-phospho-L-histidine.</text>
        <dbReference type="EC" id="2.7.13.3"/>
    </reaction>
</comment>
<dbReference type="FunFam" id="1.10.287.130:FF:000001">
    <property type="entry name" value="Two-component sensor histidine kinase"/>
    <property type="match status" value="1"/>
</dbReference>
<dbReference type="PRINTS" id="PR00344">
    <property type="entry name" value="BCTRLSENSOR"/>
</dbReference>
<dbReference type="InterPro" id="IPR036890">
    <property type="entry name" value="HATPase_C_sf"/>
</dbReference>
<dbReference type="PROSITE" id="PS50109">
    <property type="entry name" value="HIS_KIN"/>
    <property type="match status" value="1"/>
</dbReference>
<evidence type="ECO:0000256" key="2">
    <source>
        <dbReference type="ARBA" id="ARBA00012438"/>
    </source>
</evidence>
<dbReference type="PROSITE" id="PS50112">
    <property type="entry name" value="PAS"/>
    <property type="match status" value="1"/>
</dbReference>
<dbReference type="InterPro" id="IPR035965">
    <property type="entry name" value="PAS-like_dom_sf"/>
</dbReference>
<evidence type="ECO:0000259" key="11">
    <source>
        <dbReference type="PROSITE" id="PS50113"/>
    </source>
</evidence>
<evidence type="ECO:0000313" key="13">
    <source>
        <dbReference type="EMBL" id="KUG29794.1"/>
    </source>
</evidence>
<dbReference type="Gene3D" id="3.30.565.10">
    <property type="entry name" value="Histidine kinase-like ATPase, C-terminal domain"/>
    <property type="match status" value="1"/>
</dbReference>
<dbReference type="CDD" id="cd00130">
    <property type="entry name" value="PAS"/>
    <property type="match status" value="1"/>
</dbReference>
<evidence type="ECO:0000259" key="12">
    <source>
        <dbReference type="PROSITE" id="PS50885"/>
    </source>
</evidence>
<evidence type="ECO:0000256" key="8">
    <source>
        <dbReference type="SAM" id="Phobius"/>
    </source>
</evidence>
<dbReference type="Pfam" id="PF00672">
    <property type="entry name" value="HAMP"/>
    <property type="match status" value="1"/>
</dbReference>
<protein>
    <recommendedName>
        <fullName evidence="2">histidine kinase</fullName>
        <ecNumber evidence="2">2.7.13.3</ecNumber>
    </recommendedName>
</protein>
<keyword evidence="7 8" id="KW-0472">Membrane</keyword>
<dbReference type="PROSITE" id="PS50885">
    <property type="entry name" value="HAMP"/>
    <property type="match status" value="1"/>
</dbReference>
<dbReference type="InterPro" id="IPR003594">
    <property type="entry name" value="HATPase_dom"/>
</dbReference>
<evidence type="ECO:0000256" key="5">
    <source>
        <dbReference type="ARBA" id="ARBA00022777"/>
    </source>
</evidence>
<dbReference type="Gene3D" id="1.10.287.130">
    <property type="match status" value="1"/>
</dbReference>
<dbReference type="InterPro" id="IPR013767">
    <property type="entry name" value="PAS_fold"/>
</dbReference>
<evidence type="ECO:0000256" key="6">
    <source>
        <dbReference type="ARBA" id="ARBA00023012"/>
    </source>
</evidence>
<dbReference type="SMART" id="SM00086">
    <property type="entry name" value="PAC"/>
    <property type="match status" value="1"/>
</dbReference>
<dbReference type="EC" id="2.7.13.3" evidence="2"/>
<dbReference type="PANTHER" id="PTHR43711:SF30">
    <property type="entry name" value="HISTIDINE KINASE"/>
    <property type="match status" value="1"/>
</dbReference>
<gene>
    <name evidence="13" type="ORF">ASZ90_000310</name>
</gene>
<dbReference type="Gene3D" id="3.30.450.20">
    <property type="entry name" value="PAS domain"/>
    <property type="match status" value="1"/>
</dbReference>
<dbReference type="SMART" id="SM00388">
    <property type="entry name" value="HisKA"/>
    <property type="match status" value="1"/>
</dbReference>
<dbReference type="SUPFAM" id="SSF47384">
    <property type="entry name" value="Homodimeric domain of signal transducing histidine kinase"/>
    <property type="match status" value="1"/>
</dbReference>
<sequence length="819" mass="89035">MAHGERYGLSIRTQLLSVTALVCAGFVAMAVLTFYSFGHIQDLTRTAIHRDMAEMTRNARIGRLFSESYASVGLLFSAFSPDEASLRKEGDRIVASCLSLLEEDPAPEIKTAIAGFARSLEVIIEDLVQASGALGMAAQARSGAHLALDRLTGAIQDVLHTDGRFRENSAGMDLDTAGLDMEVDAPSAPGAQDAQNAPGAVLAGVREKLVLADTLLGRVDLENARDPSRALALLEEIQDALPQFAALGETVAVRARDAADALAGYKNAARILSSSLSDLAVGMDGLKHSKDGAMAVMEGLDARNTETTLAVQNEIAGIIDSTRRMVFFSTAGMVAVLLATMGFFIKRIVNRPLRDILRGIESLRAGNLETPVRLNRSDEWGRIEEALNTLARDLSSSYSAIRESEKNYRDIFEKASEGIFQTTPLGRFYSANPAMARILNYDSPQELLAQAKDIGKELFTSTGDWEALVQGLLAAGEVRGFETRLQRKDAVVIWVSINAHTILDAAGDILYFEGTVTDITARKRAERRLDVLIRHLKTAVVDRTRKLSVKAAELEAANRSLTELDHMKSAFLSSVSHELRTPLTSILGFSKLILKDFERAFLPTAQTDPDTANRAGRIVHNLEIIANEGERLTRLINDVLDLSRIESGRMIWNDQAVDPSEILARSVDAVRGQFDGNPLVRLTVALPDDLPAIRVDPDRLIQVAINLLHNAAKFTPSGEVRLTARHLAGENVLRVRVEDTGVGVAPENLERIFDKFQQVKSGPTLEDKPRGTGLGLSICRQIVNHYGGRIWAESTPGQGTRVTFDLPLAPPHSPKPAAG</sequence>
<dbReference type="InterPro" id="IPR036097">
    <property type="entry name" value="HisK_dim/P_sf"/>
</dbReference>
<comment type="caution">
    <text evidence="13">The sequence shown here is derived from an EMBL/GenBank/DDBJ whole genome shotgun (WGS) entry which is preliminary data.</text>
</comment>
<proteinExistence type="predicted"/>
<dbReference type="Pfam" id="PF00512">
    <property type="entry name" value="HisKA"/>
    <property type="match status" value="1"/>
</dbReference>
<dbReference type="CDD" id="cd16922">
    <property type="entry name" value="HATPase_EvgS-ArcB-TorS-like"/>
    <property type="match status" value="1"/>
</dbReference>
<keyword evidence="8" id="KW-1133">Transmembrane helix</keyword>
<feature type="domain" description="Histidine kinase" evidence="9">
    <location>
        <begin position="574"/>
        <end position="810"/>
    </location>
</feature>
<reference evidence="13" key="1">
    <citation type="journal article" date="2015" name="Proc. Natl. Acad. Sci. U.S.A.">
        <title>Networks of energetic and metabolic interactions define dynamics in microbial communities.</title>
        <authorList>
            <person name="Embree M."/>
            <person name="Liu J.K."/>
            <person name="Al-Bassam M.M."/>
            <person name="Zengler K."/>
        </authorList>
    </citation>
    <scope>NUCLEOTIDE SEQUENCE</scope>
</reference>
<dbReference type="AlphaFoldDB" id="A0A0W8G9Q8"/>
<dbReference type="GO" id="GO:0016020">
    <property type="term" value="C:membrane"/>
    <property type="evidence" value="ECO:0007669"/>
    <property type="project" value="InterPro"/>
</dbReference>